<name>A0A1D6ILV4_MAIZE</name>
<proteinExistence type="predicted"/>
<dbReference type="AlphaFoldDB" id="A0A1D6ILV4"/>
<accession>A0A1D6ILV4</accession>
<reference evidence="1" key="1">
    <citation type="submission" date="2015-12" db="EMBL/GenBank/DDBJ databases">
        <title>Update maize B73 reference genome by single molecule sequencing technologies.</title>
        <authorList>
            <consortium name="Maize Genome Sequencing Project"/>
            <person name="Ware D."/>
        </authorList>
    </citation>
    <scope>NUCLEOTIDE SEQUENCE [LARGE SCALE GENOMIC DNA]</scope>
    <source>
        <tissue evidence="1">Seedling</tissue>
    </source>
</reference>
<feature type="non-terminal residue" evidence="1">
    <location>
        <position position="1"/>
    </location>
</feature>
<sequence length="117" mass="12685">AHADEERTIKGRGVSGDLAIHFHPTIRGGSVTVGGASASPDASVEFLGKEKLPVRCRRRRRRRGEGIGYGFGRTRIPTCGGFVRLQARVSGRFHLQTLHCTARTTLGTFKSANIAEI</sequence>
<organism evidence="1">
    <name type="scientific">Zea mays</name>
    <name type="common">Maize</name>
    <dbReference type="NCBI Taxonomy" id="4577"/>
    <lineage>
        <taxon>Eukaryota</taxon>
        <taxon>Viridiplantae</taxon>
        <taxon>Streptophyta</taxon>
        <taxon>Embryophyta</taxon>
        <taxon>Tracheophyta</taxon>
        <taxon>Spermatophyta</taxon>
        <taxon>Magnoliopsida</taxon>
        <taxon>Liliopsida</taxon>
        <taxon>Poales</taxon>
        <taxon>Poaceae</taxon>
        <taxon>PACMAD clade</taxon>
        <taxon>Panicoideae</taxon>
        <taxon>Andropogonodae</taxon>
        <taxon>Andropogoneae</taxon>
        <taxon>Tripsacinae</taxon>
        <taxon>Zea</taxon>
    </lineage>
</organism>
<evidence type="ECO:0000313" key="1">
    <source>
        <dbReference type="EMBL" id="ONM60321.1"/>
    </source>
</evidence>
<dbReference type="EMBL" id="CM007650">
    <property type="protein sequence ID" value="ONM60321.1"/>
    <property type="molecule type" value="Genomic_DNA"/>
</dbReference>
<protein>
    <submittedName>
        <fullName evidence="1">NADPH-dependent thioredoxin reductase 3</fullName>
    </submittedName>
</protein>
<gene>
    <name evidence="1" type="ORF">ZEAMMB73_Zm00001d022381</name>
</gene>